<sequence length="51" mass="6072">MKENLHIACYESLFLIKKFQKVHLVRKFLKKITILNVLIINVLKGLILVFF</sequence>
<evidence type="ECO:0000313" key="3">
    <source>
        <dbReference type="Proteomes" id="UP000255024"/>
    </source>
</evidence>
<evidence type="ECO:0000256" key="1">
    <source>
        <dbReference type="SAM" id="Phobius"/>
    </source>
</evidence>
<feature type="transmembrane region" description="Helical" evidence="1">
    <location>
        <begin position="28"/>
        <end position="50"/>
    </location>
</feature>
<keyword evidence="3" id="KW-1185">Reference proteome</keyword>
<keyword evidence="1" id="KW-0472">Membrane</keyword>
<gene>
    <name evidence="2" type="ORF">NCTC11179_03026</name>
</gene>
<keyword evidence="1" id="KW-0812">Transmembrane</keyword>
<reference evidence="2 3" key="1">
    <citation type="submission" date="2018-06" db="EMBL/GenBank/DDBJ databases">
        <authorList>
            <consortium name="Pathogen Informatics"/>
            <person name="Doyle S."/>
        </authorList>
    </citation>
    <scope>NUCLEOTIDE SEQUENCE [LARGE SCALE GENOMIC DNA]</scope>
    <source>
        <strain evidence="2 3">NCTC11179</strain>
    </source>
</reference>
<evidence type="ECO:0000313" key="2">
    <source>
        <dbReference type="EMBL" id="STZ69519.1"/>
    </source>
</evidence>
<dbReference type="AlphaFoldDB" id="A0A378U2L3"/>
<accession>A0A378U2L3</accession>
<proteinExistence type="predicted"/>
<name>A0A378U2L3_MYROD</name>
<dbReference type="Proteomes" id="UP000255024">
    <property type="component" value="Unassembled WGS sequence"/>
</dbReference>
<protein>
    <submittedName>
        <fullName evidence="2">Uncharacterized protein</fullName>
    </submittedName>
</protein>
<keyword evidence="1" id="KW-1133">Transmembrane helix</keyword>
<dbReference type="EMBL" id="UGQL01000002">
    <property type="protein sequence ID" value="STZ69519.1"/>
    <property type="molecule type" value="Genomic_DNA"/>
</dbReference>
<organism evidence="2 3">
    <name type="scientific">Myroides odoratus</name>
    <name type="common">Flavobacterium odoratum</name>
    <dbReference type="NCBI Taxonomy" id="256"/>
    <lineage>
        <taxon>Bacteria</taxon>
        <taxon>Pseudomonadati</taxon>
        <taxon>Bacteroidota</taxon>
        <taxon>Flavobacteriia</taxon>
        <taxon>Flavobacteriales</taxon>
        <taxon>Flavobacteriaceae</taxon>
        <taxon>Myroides</taxon>
    </lineage>
</organism>